<reference evidence="9" key="1">
    <citation type="submission" date="2019-03" db="EMBL/GenBank/DDBJ databases">
        <title>Improved annotation for the trematode Fasciola hepatica.</title>
        <authorList>
            <person name="Choi Y.-J."/>
            <person name="Martin J."/>
            <person name="Mitreva M."/>
        </authorList>
    </citation>
    <scope>NUCLEOTIDE SEQUENCE [LARGE SCALE GENOMIC DNA]</scope>
</reference>
<gene>
    <name evidence="9" type="ORF">D915_006465</name>
</gene>
<feature type="transmembrane region" description="Helical" evidence="8">
    <location>
        <begin position="447"/>
        <end position="469"/>
    </location>
</feature>
<dbReference type="Proteomes" id="UP000230066">
    <property type="component" value="Unassembled WGS sequence"/>
</dbReference>
<dbReference type="GO" id="GO:0015086">
    <property type="term" value="F:cadmium ion transmembrane transporter activity"/>
    <property type="evidence" value="ECO:0007669"/>
    <property type="project" value="TreeGrafter"/>
</dbReference>
<dbReference type="GO" id="GO:0005886">
    <property type="term" value="C:plasma membrane"/>
    <property type="evidence" value="ECO:0007669"/>
    <property type="project" value="TreeGrafter"/>
</dbReference>
<dbReference type="NCBIfam" id="NF037982">
    <property type="entry name" value="Nramp_1"/>
    <property type="match status" value="1"/>
</dbReference>
<comment type="caution">
    <text evidence="9">The sequence shown here is derived from an EMBL/GenBank/DDBJ whole genome shotgun (WGS) entry which is preliminary data.</text>
</comment>
<evidence type="ECO:0000256" key="6">
    <source>
        <dbReference type="ARBA" id="ARBA00023136"/>
    </source>
</evidence>
<feature type="transmembrane region" description="Helical" evidence="8">
    <location>
        <begin position="106"/>
        <end position="128"/>
    </location>
</feature>
<dbReference type="EMBL" id="JXXN02002603">
    <property type="protein sequence ID" value="THD22673.1"/>
    <property type="molecule type" value="Genomic_DNA"/>
</dbReference>
<evidence type="ECO:0000256" key="8">
    <source>
        <dbReference type="SAM" id="Phobius"/>
    </source>
</evidence>
<comment type="subcellular location">
    <subcellularLocation>
        <location evidence="1">Membrane</location>
        <topology evidence="1">Multi-pass membrane protein</topology>
    </subcellularLocation>
</comment>
<evidence type="ECO:0000256" key="7">
    <source>
        <dbReference type="SAM" id="MobiDB-lite"/>
    </source>
</evidence>
<feature type="compositionally biased region" description="Low complexity" evidence="7">
    <location>
        <begin position="565"/>
        <end position="575"/>
    </location>
</feature>
<proteinExistence type="inferred from homology"/>
<protein>
    <submittedName>
        <fullName evidence="9">Solute carrier family 11 (Proton-coupled divalent metal ion transporters) member 2</fullName>
    </submittedName>
</protein>
<keyword evidence="10" id="KW-1185">Reference proteome</keyword>
<feature type="transmembrane region" description="Helical" evidence="8">
    <location>
        <begin position="416"/>
        <end position="435"/>
    </location>
</feature>
<feature type="compositionally biased region" description="Basic and acidic residues" evidence="7">
    <location>
        <begin position="48"/>
        <end position="61"/>
    </location>
</feature>
<evidence type="ECO:0000313" key="10">
    <source>
        <dbReference type="Proteomes" id="UP000230066"/>
    </source>
</evidence>
<dbReference type="NCBIfam" id="TIGR01197">
    <property type="entry name" value="nramp"/>
    <property type="match status" value="1"/>
</dbReference>
<feature type="transmembrane region" description="Helical" evidence="8">
    <location>
        <begin position="207"/>
        <end position="225"/>
    </location>
</feature>
<feature type="transmembrane region" description="Helical" evidence="8">
    <location>
        <begin position="297"/>
        <end position="324"/>
    </location>
</feature>
<dbReference type="PANTHER" id="PTHR11706:SF33">
    <property type="entry name" value="NATURAL RESISTANCE-ASSOCIATED MACROPHAGE PROTEIN 2"/>
    <property type="match status" value="1"/>
</dbReference>
<feature type="region of interest" description="Disordered" evidence="7">
    <location>
        <begin position="565"/>
        <end position="596"/>
    </location>
</feature>
<dbReference type="InterPro" id="IPR001046">
    <property type="entry name" value="NRAMP_fam"/>
</dbReference>
<keyword evidence="3" id="KW-0813">Transport</keyword>
<name>A0A4E0R4K6_FASHE</name>
<dbReference type="HAMAP" id="MF_00221">
    <property type="entry name" value="NRAMP"/>
    <property type="match status" value="1"/>
</dbReference>
<comment type="similarity">
    <text evidence="2">Belongs to the NRAMP family.</text>
</comment>
<dbReference type="GO" id="GO:0005384">
    <property type="term" value="F:manganese ion transmembrane transporter activity"/>
    <property type="evidence" value="ECO:0007669"/>
    <property type="project" value="TreeGrafter"/>
</dbReference>
<sequence>MVFSSDGDEQEFHVPLLSDQHHQSIMTITTGSVPSNVPPRPPSELDDFEKIPVDSPEDRSQMRPNFSLRKLWAFTGPGFLMSIAYLDPGNIESDLQSGSIAKYQLLWLLLAATLMGLFMQRLAVRLGVVTGKHLAEVCYDIYPRPARILLWIMVEIAIIGSDMQEVIGTAIAINLLSAGYVPLWAGALITITDTFTFLFLDKYGLRKLEIFFGILITTMAITFGYEYTVVKPPQLEVLRGLFVPSCHNCGWPELEQAVGIVGAIVMPHNFYLHSALVNSREIDRTRPSKIREANMYFFIESAIALLVSLIINIFVVSVFGAGFYGKNTTQVFANCSARGDIPARFIDATTNFDPADIDLYTGGIFLGCEFGLVCLYIWAIGILAAGQSSTMTGTYSGQFAMEGFLNLRWKRWQRVLVTRSIAILPTILVTVFRGIEDLTGMNDFLNVLMSVQLPFAIIPLLTFTSCKVIMAEFTNSVPMGILANLLSCTVIAINLFLASVVVRARIPSHWAIYLSVAVLVLAYITFIVYLTWFGFRRVRSSWHANVHRRFTGNQLFPEVEMDITPPISTSDPDSPVNTIKGGDTESRDLKPPSDFPNLVAALPRL</sequence>
<feature type="transmembrane region" description="Helical" evidence="8">
    <location>
        <begin position="510"/>
        <end position="532"/>
    </location>
</feature>
<keyword evidence="4 8" id="KW-0812">Transmembrane</keyword>
<evidence type="ECO:0000256" key="5">
    <source>
        <dbReference type="ARBA" id="ARBA00022989"/>
    </source>
</evidence>
<feature type="transmembrane region" description="Helical" evidence="8">
    <location>
        <begin position="481"/>
        <end position="504"/>
    </location>
</feature>
<dbReference type="PANTHER" id="PTHR11706">
    <property type="entry name" value="SOLUTE CARRIER PROTEIN FAMILY 11 MEMBER"/>
    <property type="match status" value="1"/>
</dbReference>
<accession>A0A4E0R4K6</accession>
<evidence type="ECO:0000256" key="2">
    <source>
        <dbReference type="ARBA" id="ARBA00006670"/>
    </source>
</evidence>
<feature type="transmembrane region" description="Helical" evidence="8">
    <location>
        <begin position="257"/>
        <end position="276"/>
    </location>
</feature>
<feature type="compositionally biased region" description="Basic and acidic residues" evidence="7">
    <location>
        <begin position="582"/>
        <end position="591"/>
    </location>
</feature>
<evidence type="ECO:0000256" key="3">
    <source>
        <dbReference type="ARBA" id="ARBA00022448"/>
    </source>
</evidence>
<dbReference type="PRINTS" id="PR00447">
    <property type="entry name" value="NATRESASSCMP"/>
</dbReference>
<dbReference type="GO" id="GO:0005381">
    <property type="term" value="F:iron ion transmembrane transporter activity"/>
    <property type="evidence" value="ECO:0007669"/>
    <property type="project" value="TreeGrafter"/>
</dbReference>
<organism evidence="9 10">
    <name type="scientific">Fasciola hepatica</name>
    <name type="common">Liver fluke</name>
    <dbReference type="NCBI Taxonomy" id="6192"/>
    <lineage>
        <taxon>Eukaryota</taxon>
        <taxon>Metazoa</taxon>
        <taxon>Spiralia</taxon>
        <taxon>Lophotrochozoa</taxon>
        <taxon>Platyhelminthes</taxon>
        <taxon>Trematoda</taxon>
        <taxon>Digenea</taxon>
        <taxon>Plagiorchiida</taxon>
        <taxon>Echinostomata</taxon>
        <taxon>Echinostomatoidea</taxon>
        <taxon>Fasciolidae</taxon>
        <taxon>Fasciola</taxon>
    </lineage>
</organism>
<dbReference type="GO" id="GO:0010008">
    <property type="term" value="C:endosome membrane"/>
    <property type="evidence" value="ECO:0007669"/>
    <property type="project" value="TreeGrafter"/>
</dbReference>
<dbReference type="Pfam" id="PF01566">
    <property type="entry name" value="Nramp"/>
    <property type="match status" value="1"/>
</dbReference>
<keyword evidence="6 8" id="KW-0472">Membrane</keyword>
<evidence type="ECO:0000313" key="9">
    <source>
        <dbReference type="EMBL" id="THD22673.1"/>
    </source>
</evidence>
<dbReference type="AlphaFoldDB" id="A0A4E0R4K6"/>
<feature type="region of interest" description="Disordered" evidence="7">
    <location>
        <begin position="29"/>
        <end position="61"/>
    </location>
</feature>
<keyword evidence="5 8" id="KW-1133">Transmembrane helix</keyword>
<feature type="transmembrane region" description="Helical" evidence="8">
    <location>
        <begin position="364"/>
        <end position="385"/>
    </location>
</feature>
<evidence type="ECO:0000256" key="1">
    <source>
        <dbReference type="ARBA" id="ARBA00004141"/>
    </source>
</evidence>
<evidence type="ECO:0000256" key="4">
    <source>
        <dbReference type="ARBA" id="ARBA00022692"/>
    </source>
</evidence>